<reference evidence="3" key="2">
    <citation type="submission" date="2023-05" db="EMBL/GenBank/DDBJ databases">
        <authorList>
            <consortium name="Lawrence Berkeley National Laboratory"/>
            <person name="Steindorff A."/>
            <person name="Hensen N."/>
            <person name="Bonometti L."/>
            <person name="Westerberg I."/>
            <person name="Brannstrom I.O."/>
            <person name="Guillou S."/>
            <person name="Cros-Aarteil S."/>
            <person name="Calhoun S."/>
            <person name="Haridas S."/>
            <person name="Kuo A."/>
            <person name="Mondo S."/>
            <person name="Pangilinan J."/>
            <person name="Riley R."/>
            <person name="Labutti K."/>
            <person name="Andreopoulos B."/>
            <person name="Lipzen A."/>
            <person name="Chen C."/>
            <person name="Yanf M."/>
            <person name="Daum C."/>
            <person name="Ng V."/>
            <person name="Clum A."/>
            <person name="Ohm R."/>
            <person name="Martin F."/>
            <person name="Silar P."/>
            <person name="Natvig D."/>
            <person name="Lalanne C."/>
            <person name="Gautier V."/>
            <person name="Ament-Velasquez S.L."/>
            <person name="Kruys A."/>
            <person name="Hutchinson M.I."/>
            <person name="Powell A.J."/>
            <person name="Barry K."/>
            <person name="Miller A.N."/>
            <person name="Grigoriev I.V."/>
            <person name="Debuchy R."/>
            <person name="Gladieux P."/>
            <person name="Thoren M.H."/>
            <person name="Johannesson H."/>
        </authorList>
    </citation>
    <scope>NUCLEOTIDE SEQUENCE</scope>
    <source>
        <strain evidence="3">PSN243</strain>
    </source>
</reference>
<feature type="compositionally biased region" description="Polar residues" evidence="2">
    <location>
        <begin position="99"/>
        <end position="111"/>
    </location>
</feature>
<feature type="region of interest" description="Disordered" evidence="2">
    <location>
        <begin position="1004"/>
        <end position="1037"/>
    </location>
</feature>
<keyword evidence="1" id="KW-0853">WD repeat</keyword>
<reference evidence="3" key="1">
    <citation type="journal article" date="2023" name="Mol. Phylogenet. Evol.">
        <title>Genome-scale phylogeny and comparative genomics of the fungal order Sordariales.</title>
        <authorList>
            <person name="Hensen N."/>
            <person name="Bonometti L."/>
            <person name="Westerberg I."/>
            <person name="Brannstrom I.O."/>
            <person name="Guillou S."/>
            <person name="Cros-Aarteil S."/>
            <person name="Calhoun S."/>
            <person name="Haridas S."/>
            <person name="Kuo A."/>
            <person name="Mondo S."/>
            <person name="Pangilinan J."/>
            <person name="Riley R."/>
            <person name="LaButti K."/>
            <person name="Andreopoulos B."/>
            <person name="Lipzen A."/>
            <person name="Chen C."/>
            <person name="Yan M."/>
            <person name="Daum C."/>
            <person name="Ng V."/>
            <person name="Clum A."/>
            <person name="Steindorff A."/>
            <person name="Ohm R.A."/>
            <person name="Martin F."/>
            <person name="Silar P."/>
            <person name="Natvig D.O."/>
            <person name="Lalanne C."/>
            <person name="Gautier V."/>
            <person name="Ament-Velasquez S.L."/>
            <person name="Kruys A."/>
            <person name="Hutchinson M.I."/>
            <person name="Powell A.J."/>
            <person name="Barry K."/>
            <person name="Miller A.N."/>
            <person name="Grigoriev I.V."/>
            <person name="Debuchy R."/>
            <person name="Gladieux P."/>
            <person name="Hiltunen Thoren M."/>
            <person name="Johannesson H."/>
        </authorList>
    </citation>
    <scope>NUCLEOTIDE SEQUENCE</scope>
    <source>
        <strain evidence="3">PSN243</strain>
    </source>
</reference>
<sequence>MASTPSNRLKLTPSNSPFLSRPSRSPIRSRTVYDTCLSLRRVVGTTCSSPTGFDAVHSSFAYIAGGAVVVVDVSGEHYSQRFYRARPSAVPVYAVSPVTHASSTPNSTPKANDSRNRAAASPRDSLYGPVDWESPSSKTWTSRERIKAATCLALSRDGRYLAVGETGYAPRVLIFSLQETSSDIPLVSISEHTFGVKAVAWSPDTKYLASLGAANDGFLYLWKIDPRTGAAKLFQQNRCTSYVKGMVWMGSSLITLGVRHVKVWRVEEGPSISPTKQKFPGDGSFPREQLSQKPLPGRNILLGSMLEATFSCALAIGEDKAIICSETGSVCLLDDTNRQMKLTKSLDIGFHVNCISSRNDEVFIGGRDGQFATLSLSGILNGAPEPTIHNNFQSTDGLIAMGFLAENMVTIDTKRSIDVWSPDHIPVGPKADKNHIPIPGPGDPIVGIQRLAERNVLGADFFTWSGSGKVHVWDMEGMVRSTFQIPIEQIESASEADPVNQVVVVRATNDGSLFVAGDKLGILRIIDSSTKECVMETKAHASDCQDITVFENRTRFLVASCGRDRTAQLFHKSSTGSFEHFQTLEFSAKVVQVLIPSDDKILTCSLDRTLQIHDLVTKEGEPDSMAAIPCKVISLRASPSSMVMTPDKKTIFVSLLDRSVCQFDCIAGRLISSFKCNDEAGLESVVLESLMYGQFAAGDLSFILGLSNTDKSVRIYDAQSGAFMDREWGHTEAINGVTMMENEDTGRRVVSVGEDGTIMIWALDLQDTGVGSRLRDPSPEKPAALSFNRPPLRRVLSKAELAEFQRPSSSHGRRSPPRPVQRRPSKFHLSGTASTRTPIQMEKHVSPTSAVAENTPSRRVSSGGNSRDDSPPPESPKNRARISRRPSLPVLKTPSGSVTSRKKSSSTMRGGYGFGSLSMATEQTCRQLRAYRKKLLSADAINTDILTQLDTELRLTAAALGERQIRNRSKGNQDGKVVSDLLDKYSERLVSMLDEKLRLRLTEEEKDALIRERPRTAGEGSSSSSSPGALCMEPESI</sequence>
<evidence type="ECO:0000313" key="3">
    <source>
        <dbReference type="EMBL" id="KAK4454946.1"/>
    </source>
</evidence>
<accession>A0AAV9H2A6</accession>
<dbReference type="PANTHER" id="PTHR45589:SF1">
    <property type="entry name" value="WD REPEAT DOMAIN 62, ISOFORM G"/>
    <property type="match status" value="1"/>
</dbReference>
<dbReference type="AlphaFoldDB" id="A0AAV9H2A6"/>
<feature type="region of interest" description="Disordered" evidence="2">
    <location>
        <begin position="271"/>
        <end position="292"/>
    </location>
</feature>
<feature type="compositionally biased region" description="Low complexity" evidence="2">
    <location>
        <begin position="895"/>
        <end position="909"/>
    </location>
</feature>
<feature type="compositionally biased region" description="Low complexity" evidence="2">
    <location>
        <begin position="13"/>
        <end position="26"/>
    </location>
</feature>
<gene>
    <name evidence="3" type="ORF">QBC34DRAFT_103975</name>
</gene>
<dbReference type="Proteomes" id="UP001321760">
    <property type="component" value="Unassembled WGS sequence"/>
</dbReference>
<evidence type="ECO:0000256" key="2">
    <source>
        <dbReference type="SAM" id="MobiDB-lite"/>
    </source>
</evidence>
<feature type="region of interest" description="Disordered" evidence="2">
    <location>
        <begin position="99"/>
        <end position="137"/>
    </location>
</feature>
<feature type="region of interest" description="Disordered" evidence="2">
    <location>
        <begin position="770"/>
        <end position="916"/>
    </location>
</feature>
<evidence type="ECO:0000256" key="1">
    <source>
        <dbReference type="PROSITE-ProRule" id="PRU00221"/>
    </source>
</evidence>
<protein>
    <recommendedName>
        <fullName evidence="5">Mitogen-activated protein kinase-binding protein 1</fullName>
    </recommendedName>
</protein>
<organism evidence="3 4">
    <name type="scientific">Podospora aff. communis PSN243</name>
    <dbReference type="NCBI Taxonomy" id="3040156"/>
    <lineage>
        <taxon>Eukaryota</taxon>
        <taxon>Fungi</taxon>
        <taxon>Dikarya</taxon>
        <taxon>Ascomycota</taxon>
        <taxon>Pezizomycotina</taxon>
        <taxon>Sordariomycetes</taxon>
        <taxon>Sordariomycetidae</taxon>
        <taxon>Sordariales</taxon>
        <taxon>Podosporaceae</taxon>
        <taxon>Podospora</taxon>
    </lineage>
</organism>
<feature type="repeat" description="WD" evidence="1">
    <location>
        <begin position="727"/>
        <end position="761"/>
    </location>
</feature>
<dbReference type="InterPro" id="IPR015943">
    <property type="entry name" value="WD40/YVTN_repeat-like_dom_sf"/>
</dbReference>
<dbReference type="InterPro" id="IPR036322">
    <property type="entry name" value="WD40_repeat_dom_sf"/>
</dbReference>
<dbReference type="SUPFAM" id="SSF50978">
    <property type="entry name" value="WD40 repeat-like"/>
    <property type="match status" value="2"/>
</dbReference>
<dbReference type="InterPro" id="IPR001680">
    <property type="entry name" value="WD40_rpt"/>
</dbReference>
<feature type="region of interest" description="Disordered" evidence="2">
    <location>
        <begin position="1"/>
        <end position="26"/>
    </location>
</feature>
<evidence type="ECO:0000313" key="4">
    <source>
        <dbReference type="Proteomes" id="UP001321760"/>
    </source>
</evidence>
<feature type="compositionally biased region" description="Basic residues" evidence="2">
    <location>
        <begin position="811"/>
        <end position="826"/>
    </location>
</feature>
<evidence type="ECO:0008006" key="5">
    <source>
        <dbReference type="Google" id="ProtNLM"/>
    </source>
</evidence>
<dbReference type="Gene3D" id="2.130.10.10">
    <property type="entry name" value="YVTN repeat-like/Quinoprotein amine dehydrogenase"/>
    <property type="match status" value="3"/>
</dbReference>
<dbReference type="SMART" id="SM00320">
    <property type="entry name" value="WD40"/>
    <property type="match status" value="6"/>
</dbReference>
<dbReference type="InterPro" id="IPR052779">
    <property type="entry name" value="WDR62"/>
</dbReference>
<dbReference type="PROSITE" id="PS50082">
    <property type="entry name" value="WD_REPEATS_2"/>
    <property type="match status" value="1"/>
</dbReference>
<keyword evidence="4" id="KW-1185">Reference proteome</keyword>
<dbReference type="Pfam" id="PF00400">
    <property type="entry name" value="WD40"/>
    <property type="match status" value="2"/>
</dbReference>
<feature type="compositionally biased region" description="Polar residues" evidence="2">
    <location>
        <begin position="846"/>
        <end position="865"/>
    </location>
</feature>
<feature type="compositionally biased region" description="Basic and acidic residues" evidence="2">
    <location>
        <begin position="1004"/>
        <end position="1016"/>
    </location>
</feature>
<proteinExistence type="predicted"/>
<name>A0AAV9H2A6_9PEZI</name>
<dbReference type="PANTHER" id="PTHR45589">
    <property type="entry name" value="WD REPEAT DOMAIN 62, ISOFORM G"/>
    <property type="match status" value="1"/>
</dbReference>
<comment type="caution">
    <text evidence="3">The sequence shown here is derived from an EMBL/GenBank/DDBJ whole genome shotgun (WGS) entry which is preliminary data.</text>
</comment>
<dbReference type="EMBL" id="MU865915">
    <property type="protein sequence ID" value="KAK4454946.1"/>
    <property type="molecule type" value="Genomic_DNA"/>
</dbReference>